<proteinExistence type="predicted"/>
<dbReference type="CDD" id="cd10791">
    <property type="entry name" value="GH38N_AMII_like_1"/>
    <property type="match status" value="1"/>
</dbReference>
<dbReference type="EMBL" id="LS992241">
    <property type="protein sequence ID" value="SYX86600.1"/>
    <property type="molecule type" value="Genomic_DNA"/>
</dbReference>
<evidence type="ECO:0000259" key="1">
    <source>
        <dbReference type="Pfam" id="PF01074"/>
    </source>
</evidence>
<sequence length="855" mass="97373">MMNIEQHIARAVTPSPKRTWTIYAIHHSHTDIGYTERQEKIERYHVEFIRQALNIVQQASNGMKPEWKGFRWTCETFWAVERFLEQASENEREQFAETVRSGSIELSGTYLNMTELPDYSLLHSIHRKAQTYAESIGHQVDSAMTADINGYGWGYAQSLLDNGIKHLFSCIHTHHGMFALGRKQTPFWWQAPNGERLLVWNGEHYMFGNELGLCPDALGKYMIQDEFDNQLIDSHHDEIARIRMHRYVCRLEEEGYPYDFVPVMLSGLGTDNAAPNGRIMEFIRNWNAQYGDSIRIEMTTLHDFFARLKQEDVEQLPVYTGDWPDWWSDGVSSTAMHTQLFRDAQRTLRKVKRLDSKASIVDISKLNQVEQALVMYAEHTWGYHSSIYEPWHPNVQLLEVRKQAYAAEASRLAHQALDQVLFAQGAAPLYPERPFRYRIVNTEHAPATKLVTLSLDGWEPALFEGGLEVVHEETGNVLPHQSPHPQSVVVQVTLGAGEECFLNLRKAPAQPTNQTTSNTRLIGSDRVYDMDDLHAEESAHGPIRIAQHTIESPFVRIEWKEDEGIISWIDKQTGYEMLAANREHGAFTPIYEVTQAADSSDQSQVWAVRSRMGRNRKGINVERSTGRLVRARPIENGPLYATIELTYAIEGMSYYALFLKVHAASNRVEISVRLHKDSVWLPENVYVALPFTTGEHHKDTLYVEKAGAIVRPWIDQLPGTCLDYTCIQEGLAWCNYMQALQPNPADSSDNAPATNHTGSKSEGLALLLAMPDTPLLQLGSLEHGRRLVHTQQSQDAKPSTYAWLMTNYWETNFKATLGGFYEFCYAVELRHDVSAVQLSNEISALATSFTVARMS</sequence>
<dbReference type="InterPro" id="IPR000602">
    <property type="entry name" value="Glyco_hydro_38_N"/>
</dbReference>
<reference evidence="3" key="1">
    <citation type="submission" date="2018-08" db="EMBL/GenBank/DDBJ databases">
        <authorList>
            <person name="Chevrot R."/>
        </authorList>
    </citation>
    <scope>NUCLEOTIDE SEQUENCE [LARGE SCALE GENOMIC DNA]</scope>
</reference>
<dbReference type="InterPro" id="IPR011330">
    <property type="entry name" value="Glyco_hydro/deAcase_b/a-brl"/>
</dbReference>
<keyword evidence="2" id="KW-0378">Hydrolase</keyword>
<dbReference type="AlphaFoldDB" id="A0A383RI20"/>
<dbReference type="RefSeq" id="WP_232055720.1">
    <property type="nucleotide sequence ID" value="NZ_LS992241.1"/>
</dbReference>
<dbReference type="Gene3D" id="3.20.110.10">
    <property type="entry name" value="Glycoside hydrolase 38, N terminal domain"/>
    <property type="match status" value="1"/>
</dbReference>
<dbReference type="Gene3D" id="2.70.98.30">
    <property type="entry name" value="Golgi alpha-mannosidase II, domain 4"/>
    <property type="match status" value="1"/>
</dbReference>
<protein>
    <submittedName>
        <fullName evidence="2">Glycoside hydrolase family protein</fullName>
    </submittedName>
</protein>
<evidence type="ECO:0000313" key="2">
    <source>
        <dbReference type="EMBL" id="SYX86600.1"/>
    </source>
</evidence>
<accession>A0A383RI20</accession>
<organism evidence="2 3">
    <name type="scientific">Paenibacillus alvei</name>
    <name type="common">Bacillus alvei</name>
    <dbReference type="NCBI Taxonomy" id="44250"/>
    <lineage>
        <taxon>Bacteria</taxon>
        <taxon>Bacillati</taxon>
        <taxon>Bacillota</taxon>
        <taxon>Bacilli</taxon>
        <taxon>Bacillales</taxon>
        <taxon>Paenibacillaceae</taxon>
        <taxon>Paenibacillus</taxon>
    </lineage>
</organism>
<evidence type="ECO:0000313" key="3">
    <source>
        <dbReference type="Proteomes" id="UP000304148"/>
    </source>
</evidence>
<feature type="domain" description="Glycoside hydrolase family 38 N-terminal" evidence="1">
    <location>
        <begin position="21"/>
        <end position="319"/>
    </location>
</feature>
<dbReference type="GO" id="GO:0004559">
    <property type="term" value="F:alpha-mannosidase activity"/>
    <property type="evidence" value="ECO:0007669"/>
    <property type="project" value="InterPro"/>
</dbReference>
<dbReference type="Proteomes" id="UP000304148">
    <property type="component" value="Chromosome"/>
</dbReference>
<name>A0A383RI20_PAEAL</name>
<dbReference type="Pfam" id="PF01074">
    <property type="entry name" value="Glyco_hydro_38N"/>
    <property type="match status" value="1"/>
</dbReference>
<gene>
    <name evidence="2" type="ORF">PBLR_15026</name>
</gene>
<dbReference type="SUPFAM" id="SSF88713">
    <property type="entry name" value="Glycoside hydrolase/deacetylase"/>
    <property type="match status" value="1"/>
</dbReference>
<dbReference type="GO" id="GO:0006013">
    <property type="term" value="P:mannose metabolic process"/>
    <property type="evidence" value="ECO:0007669"/>
    <property type="project" value="InterPro"/>
</dbReference>
<dbReference type="InterPro" id="IPR027291">
    <property type="entry name" value="Glyco_hydro_38_N_sf"/>
</dbReference>